<comment type="caution">
    <text evidence="2">The sequence shown here is derived from an EMBL/GenBank/DDBJ whole genome shotgun (WGS) entry which is preliminary data.</text>
</comment>
<dbReference type="InterPro" id="IPR001810">
    <property type="entry name" value="F-box_dom"/>
</dbReference>
<gene>
    <name evidence="2" type="ORF">PHLCEN_2v12242</name>
</gene>
<evidence type="ECO:0000259" key="1">
    <source>
        <dbReference type="Pfam" id="PF12937"/>
    </source>
</evidence>
<evidence type="ECO:0000313" key="3">
    <source>
        <dbReference type="Proteomes" id="UP000186601"/>
    </source>
</evidence>
<dbReference type="Proteomes" id="UP000186601">
    <property type="component" value="Unassembled WGS sequence"/>
</dbReference>
<name>A0A2R6NI14_9APHY</name>
<proteinExistence type="predicted"/>
<dbReference type="EMBL" id="MLYV02001234">
    <property type="protein sequence ID" value="PSR71898.1"/>
    <property type="molecule type" value="Genomic_DNA"/>
</dbReference>
<evidence type="ECO:0000313" key="2">
    <source>
        <dbReference type="EMBL" id="PSR71898.1"/>
    </source>
</evidence>
<dbReference type="InterPro" id="IPR032675">
    <property type="entry name" value="LRR_dom_sf"/>
</dbReference>
<accession>A0A2R6NI14</accession>
<dbReference type="SUPFAM" id="SSF52047">
    <property type="entry name" value="RNI-like"/>
    <property type="match status" value="1"/>
</dbReference>
<keyword evidence="3" id="KW-1185">Reference proteome</keyword>
<feature type="domain" description="F-box" evidence="1">
    <location>
        <begin position="2"/>
        <end position="64"/>
    </location>
</feature>
<dbReference type="OrthoDB" id="3209295at2759"/>
<dbReference type="Gene3D" id="3.80.10.10">
    <property type="entry name" value="Ribonuclease Inhibitor"/>
    <property type="match status" value="1"/>
</dbReference>
<dbReference type="STRING" id="98765.A0A2R6NI14"/>
<dbReference type="Pfam" id="PF12937">
    <property type="entry name" value="F-box-like"/>
    <property type="match status" value="1"/>
</dbReference>
<reference evidence="2 3" key="1">
    <citation type="submission" date="2018-02" db="EMBL/GenBank/DDBJ databases">
        <title>Genome sequence of the basidiomycete white-rot fungus Phlebia centrifuga.</title>
        <authorList>
            <person name="Granchi Z."/>
            <person name="Peng M."/>
            <person name="de Vries R.P."/>
            <person name="Hilden K."/>
            <person name="Makela M.R."/>
            <person name="Grigoriev I."/>
            <person name="Riley R."/>
        </authorList>
    </citation>
    <scope>NUCLEOTIDE SEQUENCE [LARGE SCALE GENOMIC DNA]</scope>
    <source>
        <strain evidence="2 3">FBCC195</strain>
    </source>
</reference>
<protein>
    <recommendedName>
        <fullName evidence="1">F-box domain-containing protein</fullName>
    </recommendedName>
</protein>
<sequence>MRLPPEVLASIFSLISAHRRTIAACEQKDVEFPSLNVCISLSQVSRYFREVAISTPSLWTSIFLNSRKGAPPERVELLQALLLRSSTSPLDVHMGDLTRGINDPAFLTAISHLPRIRELHFYEQREYVEPHELSPLLNPAPLLEALVLSQYAKGSQDDSLLTLFDGCAPKLTSLVLSGYPRYSGNKFRNLRQLSLTQIMYRTLEDVKGFLGLLDASPTLEDVLFRNMFFPTLPDLSRRSNMPRLKRLITELQHSSERFILSCLSLYPGVAYDCSPYHTGKSLQATFPRDKSHLGDLLHPTTVELDFHDDFCRVTAASQSSIFRAALHKNDPYLPPRSQEYLSMEDLASTFFSGGSVRELWLQFKCVDQRPHFLEARSCWYPLLLPAATLTKLVLIYRPSHCEDHPGLALARSSFLQLLALIFVESKSPVCPLLNEIHIYGLPEDIRESFFAMVKSRKKCGHPIPIVYLYQVRGEAGFGNTSAEDGFKSWRDGLDYLRPFVGEVVLEVVEKYPCIQLPQVCTSTGEGRLAWPRWVDSVDESQINTNWFHSSKF</sequence>
<dbReference type="AlphaFoldDB" id="A0A2R6NI14"/>
<dbReference type="Gene3D" id="1.20.1280.50">
    <property type="match status" value="1"/>
</dbReference>
<organism evidence="2 3">
    <name type="scientific">Hermanssonia centrifuga</name>
    <dbReference type="NCBI Taxonomy" id="98765"/>
    <lineage>
        <taxon>Eukaryota</taxon>
        <taxon>Fungi</taxon>
        <taxon>Dikarya</taxon>
        <taxon>Basidiomycota</taxon>
        <taxon>Agaricomycotina</taxon>
        <taxon>Agaricomycetes</taxon>
        <taxon>Polyporales</taxon>
        <taxon>Meruliaceae</taxon>
        <taxon>Hermanssonia</taxon>
    </lineage>
</organism>